<dbReference type="RefSeq" id="WP_066401648.1">
    <property type="nucleotide sequence ID" value="NZ_CP011390.1"/>
</dbReference>
<dbReference type="GO" id="GO:0004814">
    <property type="term" value="F:arginine-tRNA ligase activity"/>
    <property type="evidence" value="ECO:0007669"/>
    <property type="project" value="UniProtKB-UniRule"/>
</dbReference>
<evidence type="ECO:0000256" key="10">
    <source>
        <dbReference type="RuleBase" id="RU363038"/>
    </source>
</evidence>
<dbReference type="GO" id="GO:0005524">
    <property type="term" value="F:ATP binding"/>
    <property type="evidence" value="ECO:0007669"/>
    <property type="project" value="UniProtKB-UniRule"/>
</dbReference>
<dbReference type="SUPFAM" id="SSF47323">
    <property type="entry name" value="Anticodon-binding domain of a subclass of class I aminoacyl-tRNA synthetases"/>
    <property type="match status" value="1"/>
</dbReference>
<evidence type="ECO:0000256" key="6">
    <source>
        <dbReference type="ARBA" id="ARBA00022917"/>
    </source>
</evidence>
<dbReference type="InterPro" id="IPR001278">
    <property type="entry name" value="Arg-tRNA-ligase"/>
</dbReference>
<reference evidence="14" key="1">
    <citation type="submission" date="2015-01" db="EMBL/GenBank/DDBJ databases">
        <title>Flavisolibacter sp./LCS9/ whole genome sequencing.</title>
        <authorList>
            <person name="Kim M.K."/>
            <person name="Srinivasan S."/>
            <person name="Lee J.-J."/>
        </authorList>
    </citation>
    <scope>NUCLEOTIDE SEQUENCE [LARGE SCALE GENOMIC DNA]</scope>
    <source>
        <strain evidence="14">LCS9</strain>
    </source>
</reference>
<evidence type="ECO:0000256" key="8">
    <source>
        <dbReference type="ARBA" id="ARBA00049339"/>
    </source>
</evidence>
<name>A0A172TRW4_9BACT</name>
<evidence type="ECO:0000259" key="11">
    <source>
        <dbReference type="SMART" id="SM00836"/>
    </source>
</evidence>
<dbReference type="InterPro" id="IPR036695">
    <property type="entry name" value="Arg-tRNA-synth_N_sf"/>
</dbReference>
<protein>
    <recommendedName>
        <fullName evidence="9">Arginine--tRNA ligase</fullName>
        <ecNumber evidence="9">6.1.1.19</ecNumber>
    </recommendedName>
    <alternativeName>
        <fullName evidence="9">Arginyl-tRNA synthetase</fullName>
        <shortName evidence="9">ArgRS</shortName>
    </alternativeName>
</protein>
<evidence type="ECO:0000256" key="3">
    <source>
        <dbReference type="ARBA" id="ARBA00022598"/>
    </source>
</evidence>
<dbReference type="KEGG" id="fla:SY85_02485"/>
<feature type="domain" description="Arginyl tRNA synthetase N-terminal" evidence="12">
    <location>
        <begin position="5"/>
        <end position="89"/>
    </location>
</feature>
<evidence type="ECO:0000256" key="2">
    <source>
        <dbReference type="ARBA" id="ARBA00022490"/>
    </source>
</evidence>
<evidence type="ECO:0000259" key="12">
    <source>
        <dbReference type="SMART" id="SM01016"/>
    </source>
</evidence>
<comment type="catalytic activity">
    <reaction evidence="8 9">
        <text>tRNA(Arg) + L-arginine + ATP = L-arginyl-tRNA(Arg) + AMP + diphosphate</text>
        <dbReference type="Rhea" id="RHEA:20301"/>
        <dbReference type="Rhea" id="RHEA-COMP:9658"/>
        <dbReference type="Rhea" id="RHEA-COMP:9673"/>
        <dbReference type="ChEBI" id="CHEBI:30616"/>
        <dbReference type="ChEBI" id="CHEBI:32682"/>
        <dbReference type="ChEBI" id="CHEBI:33019"/>
        <dbReference type="ChEBI" id="CHEBI:78442"/>
        <dbReference type="ChEBI" id="CHEBI:78513"/>
        <dbReference type="ChEBI" id="CHEBI:456215"/>
        <dbReference type="EC" id="6.1.1.19"/>
    </reaction>
</comment>
<dbReference type="InterPro" id="IPR009080">
    <property type="entry name" value="tRNAsynth_Ia_anticodon-bd"/>
</dbReference>
<dbReference type="Pfam" id="PF00750">
    <property type="entry name" value="tRNA-synt_1d"/>
    <property type="match status" value="2"/>
</dbReference>
<keyword evidence="3 9" id="KW-0436">Ligase</keyword>
<keyword evidence="2 9" id="KW-0963">Cytoplasm</keyword>
<comment type="subunit">
    <text evidence="9">Monomer.</text>
</comment>
<dbReference type="Pfam" id="PF03485">
    <property type="entry name" value="Arg_tRNA_synt_N"/>
    <property type="match status" value="1"/>
</dbReference>
<dbReference type="SMART" id="SM00836">
    <property type="entry name" value="DALR_1"/>
    <property type="match status" value="1"/>
</dbReference>
<evidence type="ECO:0000256" key="7">
    <source>
        <dbReference type="ARBA" id="ARBA00023146"/>
    </source>
</evidence>
<reference evidence="13 14" key="2">
    <citation type="journal article" date="2016" name="Int. J. Syst. Evol. Microbiol.">
        <title>Flavisolibacter tropicus sp. nov., isolated from tropical soil.</title>
        <authorList>
            <person name="Lee J.J."/>
            <person name="Kang M.S."/>
            <person name="Kim G.S."/>
            <person name="Lee C.S."/>
            <person name="Lim S."/>
            <person name="Lee J."/>
            <person name="Roh S.H."/>
            <person name="Kang H."/>
            <person name="Ha J.M."/>
            <person name="Bae S."/>
            <person name="Jung H.Y."/>
            <person name="Kim M.K."/>
        </authorList>
    </citation>
    <scope>NUCLEOTIDE SEQUENCE [LARGE SCALE GENOMIC DNA]</scope>
    <source>
        <strain evidence="13 14">LCS9</strain>
    </source>
</reference>
<evidence type="ECO:0000256" key="9">
    <source>
        <dbReference type="HAMAP-Rule" id="MF_00123"/>
    </source>
</evidence>
<keyword evidence="14" id="KW-1185">Reference proteome</keyword>
<sequence>MSLVAQVKEATAKAIEQVYQVSANANDVLVNQTKPEFEGDYTVVLFALIKQLRKAPEQIGQELGEYLVNNNKELFTAFNVIKGFLNLTVADNFYTDFLSKDYNNAYLGHSPKSSTKVMVEYSSPNTNKPLHLGHLRNNFLGWSVAEILKATGNEVMKTCIVNDRGIHICKSMIAWQLFGNGETPESRGMKGDHFVGDYYVRCENQIKAEASTISQKISNKDFTDFKEIDKQKVNQLVEKINAIGENGKNEKDKEKKAKLEDELKDLIRANTPIMKKTQQMLVDWEAGKPEVMELWNKMNGWVYEGFDETYKRIGSDFDKTYYESQTYLLGRQFVEQGLEQGVFFRKDDGSVWIDLTADGLDEKLVLRKDGTSVYITQDLGLADQKYNEFPYDQSVYVIGDEQNYHMKVLKLILQKLGKPYADGIYHLSYGMVELPSGRMKSREGTVVDADDLVDEMVAIAAKHTQESGKVKDFNEEELKELYDIIGLGALKFFLLRVDPKKKMVFNPEESIDFHGFTGPFVQYTHARIKSILRKAEPISNAPISFNGLMKLEKELLLLLEQFGTVVKEAAEEHNPSVIAVYAFNVAKTFNTFYTEHSVMNAESEEKKALRLQLCQLTATTIKNSMALLGIRVPERM</sequence>
<dbReference type="HAMAP" id="MF_00123">
    <property type="entry name" value="Arg_tRNA_synth"/>
    <property type="match status" value="1"/>
</dbReference>
<evidence type="ECO:0000256" key="5">
    <source>
        <dbReference type="ARBA" id="ARBA00022840"/>
    </source>
</evidence>
<dbReference type="EMBL" id="CP011390">
    <property type="protein sequence ID" value="ANE49537.1"/>
    <property type="molecule type" value="Genomic_DNA"/>
</dbReference>
<dbReference type="PATRIC" id="fig|1492898.3.peg.541"/>
<dbReference type="AlphaFoldDB" id="A0A172TRW4"/>
<dbReference type="Gene3D" id="1.10.730.10">
    <property type="entry name" value="Isoleucyl-tRNA Synthetase, Domain 1"/>
    <property type="match status" value="1"/>
</dbReference>
<evidence type="ECO:0000313" key="13">
    <source>
        <dbReference type="EMBL" id="ANE49537.1"/>
    </source>
</evidence>
<dbReference type="SMART" id="SM01016">
    <property type="entry name" value="Arg_tRNA_synt_N"/>
    <property type="match status" value="1"/>
</dbReference>
<feature type="short sequence motif" description="'HIGH' region" evidence="9">
    <location>
        <begin position="124"/>
        <end position="134"/>
    </location>
</feature>
<keyword evidence="6 9" id="KW-0648">Protein biosynthesis</keyword>
<dbReference type="InterPro" id="IPR001412">
    <property type="entry name" value="aa-tRNA-synth_I_CS"/>
</dbReference>
<dbReference type="PANTHER" id="PTHR11956">
    <property type="entry name" value="ARGINYL-TRNA SYNTHETASE"/>
    <property type="match status" value="1"/>
</dbReference>
<dbReference type="InterPro" id="IPR008909">
    <property type="entry name" value="DALR_anticod-bd"/>
</dbReference>
<organism evidence="13 14">
    <name type="scientific">Flavisolibacter tropicus</name>
    <dbReference type="NCBI Taxonomy" id="1492898"/>
    <lineage>
        <taxon>Bacteria</taxon>
        <taxon>Pseudomonadati</taxon>
        <taxon>Bacteroidota</taxon>
        <taxon>Chitinophagia</taxon>
        <taxon>Chitinophagales</taxon>
        <taxon>Chitinophagaceae</taxon>
        <taxon>Flavisolibacter</taxon>
    </lineage>
</organism>
<feature type="domain" description="DALR anticodon binding" evidence="11">
    <location>
        <begin position="521"/>
        <end position="636"/>
    </location>
</feature>
<evidence type="ECO:0000256" key="4">
    <source>
        <dbReference type="ARBA" id="ARBA00022741"/>
    </source>
</evidence>
<dbReference type="SUPFAM" id="SSF52374">
    <property type="entry name" value="Nucleotidylyl transferase"/>
    <property type="match status" value="1"/>
</dbReference>
<dbReference type="Gene3D" id="3.40.50.620">
    <property type="entry name" value="HUPs"/>
    <property type="match status" value="1"/>
</dbReference>
<dbReference type="InterPro" id="IPR014729">
    <property type="entry name" value="Rossmann-like_a/b/a_fold"/>
</dbReference>
<dbReference type="EC" id="6.1.1.19" evidence="9"/>
<dbReference type="Gene3D" id="3.30.1360.70">
    <property type="entry name" value="Arginyl tRNA synthetase N-terminal domain"/>
    <property type="match status" value="1"/>
</dbReference>
<dbReference type="GO" id="GO:0005737">
    <property type="term" value="C:cytoplasm"/>
    <property type="evidence" value="ECO:0007669"/>
    <property type="project" value="UniProtKB-SubCell"/>
</dbReference>
<accession>A0A172TRW4</accession>
<dbReference type="SUPFAM" id="SSF55190">
    <property type="entry name" value="Arginyl-tRNA synthetase (ArgRS), N-terminal 'additional' domain"/>
    <property type="match status" value="1"/>
</dbReference>
<dbReference type="InterPro" id="IPR005148">
    <property type="entry name" value="Arg-tRNA-synth_N"/>
</dbReference>
<dbReference type="Pfam" id="PF05746">
    <property type="entry name" value="DALR_1"/>
    <property type="match status" value="1"/>
</dbReference>
<dbReference type="OrthoDB" id="9805987at2"/>
<dbReference type="PROSITE" id="PS00178">
    <property type="entry name" value="AA_TRNA_LIGASE_I"/>
    <property type="match status" value="1"/>
</dbReference>
<comment type="subcellular location">
    <subcellularLocation>
        <location evidence="9">Cytoplasm</location>
    </subcellularLocation>
</comment>
<keyword evidence="4 9" id="KW-0547">Nucleotide-binding</keyword>
<evidence type="ECO:0000256" key="1">
    <source>
        <dbReference type="ARBA" id="ARBA00005594"/>
    </source>
</evidence>
<dbReference type="STRING" id="1492898.SY85_02485"/>
<dbReference type="InterPro" id="IPR035684">
    <property type="entry name" value="ArgRS_core"/>
</dbReference>
<dbReference type="PANTHER" id="PTHR11956:SF5">
    <property type="entry name" value="ARGININE--TRNA LIGASE, CYTOPLASMIC"/>
    <property type="match status" value="1"/>
</dbReference>
<keyword evidence="5 9" id="KW-0067">ATP-binding</keyword>
<evidence type="ECO:0000313" key="14">
    <source>
        <dbReference type="Proteomes" id="UP000077177"/>
    </source>
</evidence>
<dbReference type="NCBIfam" id="TIGR00456">
    <property type="entry name" value="argS"/>
    <property type="match status" value="1"/>
</dbReference>
<dbReference type="FunFam" id="1.10.730.10:FF:000006">
    <property type="entry name" value="Arginyl-tRNA synthetase 2, mitochondrial"/>
    <property type="match status" value="1"/>
</dbReference>
<gene>
    <name evidence="9" type="primary">argS</name>
    <name evidence="13" type="ORF">SY85_02485</name>
</gene>
<proteinExistence type="inferred from homology"/>
<dbReference type="GO" id="GO:0006420">
    <property type="term" value="P:arginyl-tRNA aminoacylation"/>
    <property type="evidence" value="ECO:0007669"/>
    <property type="project" value="UniProtKB-UniRule"/>
</dbReference>
<dbReference type="Proteomes" id="UP000077177">
    <property type="component" value="Chromosome"/>
</dbReference>
<keyword evidence="7 9" id="KW-0030">Aminoacyl-tRNA synthetase</keyword>
<dbReference type="PRINTS" id="PR01038">
    <property type="entry name" value="TRNASYNTHARG"/>
</dbReference>
<comment type="similarity">
    <text evidence="1 9 10">Belongs to the class-I aminoacyl-tRNA synthetase family.</text>
</comment>